<keyword evidence="4" id="KW-1185">Reference proteome</keyword>
<dbReference type="InterPro" id="IPR006680">
    <property type="entry name" value="Amidohydro-rel"/>
</dbReference>
<gene>
    <name evidence="3" type="ORF">OBBRIDRAFT_789441</name>
</gene>
<dbReference type="SUPFAM" id="SSF51556">
    <property type="entry name" value="Metallo-dependent hydrolases"/>
    <property type="match status" value="1"/>
</dbReference>
<dbReference type="PANTHER" id="PTHR43668">
    <property type="entry name" value="ALLANTOINASE"/>
    <property type="match status" value="1"/>
</dbReference>
<evidence type="ECO:0000313" key="4">
    <source>
        <dbReference type="Proteomes" id="UP000250043"/>
    </source>
</evidence>
<dbReference type="Pfam" id="PF01979">
    <property type="entry name" value="Amidohydro_1"/>
    <property type="match status" value="1"/>
</dbReference>
<keyword evidence="1" id="KW-1133">Transmembrane helix</keyword>
<dbReference type="GO" id="GO:0005737">
    <property type="term" value="C:cytoplasm"/>
    <property type="evidence" value="ECO:0007669"/>
    <property type="project" value="TreeGrafter"/>
</dbReference>
<name>A0A8E2J407_9APHY</name>
<dbReference type="GO" id="GO:0004038">
    <property type="term" value="F:allantoinase activity"/>
    <property type="evidence" value="ECO:0007669"/>
    <property type="project" value="TreeGrafter"/>
</dbReference>
<evidence type="ECO:0000256" key="1">
    <source>
        <dbReference type="SAM" id="Phobius"/>
    </source>
</evidence>
<dbReference type="Gene3D" id="3.20.20.140">
    <property type="entry name" value="Metal-dependent hydrolases"/>
    <property type="match status" value="2"/>
</dbReference>
<dbReference type="InterPro" id="IPR032466">
    <property type="entry name" value="Metal_Hydrolase"/>
</dbReference>
<keyword evidence="1" id="KW-0472">Membrane</keyword>
<feature type="transmembrane region" description="Helical" evidence="1">
    <location>
        <begin position="29"/>
        <end position="50"/>
    </location>
</feature>
<dbReference type="AlphaFoldDB" id="A0A8E2J407"/>
<dbReference type="InterPro" id="IPR050138">
    <property type="entry name" value="DHOase/Allantoinase_Hydrolase"/>
</dbReference>
<accession>A0A8E2J407</accession>
<organism evidence="3 4">
    <name type="scientific">Obba rivulosa</name>
    <dbReference type="NCBI Taxonomy" id="1052685"/>
    <lineage>
        <taxon>Eukaryota</taxon>
        <taxon>Fungi</taxon>
        <taxon>Dikarya</taxon>
        <taxon>Basidiomycota</taxon>
        <taxon>Agaricomycotina</taxon>
        <taxon>Agaricomycetes</taxon>
        <taxon>Polyporales</taxon>
        <taxon>Gelatoporiaceae</taxon>
        <taxon>Obba</taxon>
    </lineage>
</organism>
<evidence type="ECO:0000259" key="2">
    <source>
        <dbReference type="Pfam" id="PF01979"/>
    </source>
</evidence>
<evidence type="ECO:0000313" key="3">
    <source>
        <dbReference type="EMBL" id="OCH94307.1"/>
    </source>
</evidence>
<protein>
    <recommendedName>
        <fullName evidence="2">Amidohydrolase-related domain-containing protein</fullName>
    </recommendedName>
</protein>
<reference evidence="3 4" key="1">
    <citation type="submission" date="2016-07" db="EMBL/GenBank/DDBJ databases">
        <title>Draft genome of the white-rot fungus Obba rivulosa 3A-2.</title>
        <authorList>
            <consortium name="DOE Joint Genome Institute"/>
            <person name="Miettinen O."/>
            <person name="Riley R."/>
            <person name="Acob R."/>
            <person name="Barry K."/>
            <person name="Cullen D."/>
            <person name="De Vries R."/>
            <person name="Hainaut M."/>
            <person name="Hatakka A."/>
            <person name="Henrissat B."/>
            <person name="Hilden K."/>
            <person name="Kuo R."/>
            <person name="Labutti K."/>
            <person name="Lipzen A."/>
            <person name="Makela M.R."/>
            <person name="Sandor L."/>
            <person name="Spatafora J.W."/>
            <person name="Grigoriev I.V."/>
            <person name="Hibbett D.S."/>
        </authorList>
    </citation>
    <scope>NUCLEOTIDE SEQUENCE [LARGE SCALE GENOMIC DNA]</scope>
    <source>
        <strain evidence="3 4">3A-2</strain>
    </source>
</reference>
<dbReference type="InterPro" id="IPR011059">
    <property type="entry name" value="Metal-dep_hydrolase_composite"/>
</dbReference>
<dbReference type="GO" id="GO:0006145">
    <property type="term" value="P:purine nucleobase catabolic process"/>
    <property type="evidence" value="ECO:0007669"/>
    <property type="project" value="TreeGrafter"/>
</dbReference>
<dbReference type="SUPFAM" id="SSF51338">
    <property type="entry name" value="Composite domain of metallo-dependent hydrolases"/>
    <property type="match status" value="1"/>
</dbReference>
<dbReference type="Proteomes" id="UP000250043">
    <property type="component" value="Unassembled WGS sequence"/>
</dbReference>
<proteinExistence type="predicted"/>
<sequence>MANKGLPLTVPGARAVAPRRRARHAMFQLVTLCALIAAATTFTFNAYLHWTNPIGGRFQHHVPINAREVLSQCAALKVKPGPPDDFLARTLSERFEDGTKPTLIKNVTIWTGAKNGTEVIIGDILLDMGIVKGLGHVPPSILKDLHELQVVEAEGGWVTPGLVDLHSHVGVLSVPATGGTFDVGSRHGPVAPWLRSIDGFNTHDDAFKLAIAGGVTSAQVLPGSGNAIGGQAFVFKLRKTPDRSASSMVLEPPHTLNGSEVDPNAALHWRHMKQACGENLRGYGNRMDAIWSFRSAYNEARKLKKKQDDFCIKAEAGLWNELEGQSFPEDLQWEALVDVLRGRVKIANHCYEEVDLDDLVRLTNEFQFPIASFHHASEAWLVPQVLKQTWGGTPAIAIFATNHRYKRESYRGSEFAPRVLADNDIPVVMKSDHPVLNSRYLAFEAQQAHYFGLHPSLALASITSTPATAAGLSHRIGILQKGSDADVVLWDSHPLQLGATPRKVWIDGILQVGSDREHIIIGQGKKGDSWKEVPQVPNWDEERKSAVEWEGLPPLTSKKVHGRVVFRNVSEVWIRGKHGVQSLFDISEGGATNVIVENGLIACFGKSCQDSIEESTTVIDLHGGSISPSLISYGSPLGIEEIAGEISTGDGELSDPFRGDVPRILGDSGGLLRAEDSLQFGTRNALIAHRSGVTYATSHLAKSSLFGGSNAVLGGLSTTFRTGAFNGFEDGALVKPITALHLVVGRPTPYAGSRAAGAPPGPSLSTEIAAIRRLLLNPGDEDSESGHWWNKATKGEIALIIDVGNADIMTTLLRLKHEVEEKRNSTLKLVFSRATEAHLIGAELAIAGVGVILTNPKPFPGTWDDHRILPGPPLTNDTSVVSLLRQGVTVAIGVQEAWQAGNTRFDAAWTALEANGRIDFRQVHALASTNLEELLGVHDVIGVEGDLVAYDAGSVFDLASKAVAVIVPVQKLVEIF</sequence>
<feature type="domain" description="Amidohydrolase-related" evidence="2">
    <location>
        <begin position="406"/>
        <end position="507"/>
    </location>
</feature>
<keyword evidence="1" id="KW-0812">Transmembrane</keyword>
<dbReference type="OrthoDB" id="10258955at2759"/>
<dbReference type="EMBL" id="KV722345">
    <property type="protein sequence ID" value="OCH94307.1"/>
    <property type="molecule type" value="Genomic_DNA"/>
</dbReference>
<dbReference type="PANTHER" id="PTHR43668:SF5">
    <property type="entry name" value="AMIDOHYDROLASE 3 DOMAIN-CONTAINING PROTEIN"/>
    <property type="match status" value="1"/>
</dbReference>